<reference evidence="1" key="1">
    <citation type="journal article" date="2019" name="MBio">
        <title>Virus Genomes from Deep Sea Sediments Expand the Ocean Megavirome and Support Independent Origins of Viral Gigantism.</title>
        <authorList>
            <person name="Backstrom D."/>
            <person name="Yutin N."/>
            <person name="Jorgensen S.L."/>
            <person name="Dharamshi J."/>
            <person name="Homa F."/>
            <person name="Zaremba-Niedwiedzka K."/>
            <person name="Spang A."/>
            <person name="Wolf Y.I."/>
            <person name="Koonin E.V."/>
            <person name="Ettema T.J."/>
        </authorList>
    </citation>
    <scope>NUCLEOTIDE SEQUENCE</scope>
</reference>
<sequence>MRISIIGTAGRKDDGNKLNYDLFMKMYKKAKDHLHSIINSYDIKYSDIELISGGSSYSDHIAIFLYYEYYGYGIKLTLHLPANFINGQYRDNNNKHHPGNTLNFYHSKFSQKIGIKSLMQIEQAISMGANVHIHNGFYERNKHVADTDIMIAFTFGYDNLKSGGTKYTWDNSSCKDKTHYPIHHL</sequence>
<evidence type="ECO:0000313" key="1">
    <source>
        <dbReference type="EMBL" id="QBK90203.1"/>
    </source>
</evidence>
<proteinExistence type="predicted"/>
<name>A0A481Z359_9VIRU</name>
<accession>A0A481Z359</accession>
<dbReference type="EMBL" id="MK500469">
    <property type="protein sequence ID" value="QBK90203.1"/>
    <property type="molecule type" value="Genomic_DNA"/>
</dbReference>
<protein>
    <submittedName>
        <fullName evidence="1">Uncharacterized protein</fullName>
    </submittedName>
</protein>
<organism evidence="1">
    <name type="scientific">Pithovirus LCPAC102</name>
    <dbReference type="NCBI Taxonomy" id="2506587"/>
    <lineage>
        <taxon>Viruses</taxon>
        <taxon>Pithoviruses</taxon>
    </lineage>
</organism>
<gene>
    <name evidence="1" type="ORF">LCPAC102_01160</name>
</gene>